<evidence type="ECO:0000313" key="1">
    <source>
        <dbReference type="EMBL" id="KAF2498130.1"/>
    </source>
</evidence>
<gene>
    <name evidence="1" type="ORF">BU16DRAFT_559838</name>
</gene>
<keyword evidence="2" id="KW-1185">Reference proteome</keyword>
<proteinExistence type="predicted"/>
<name>A0A6A6R2J6_9PEZI</name>
<dbReference type="EMBL" id="MU004186">
    <property type="protein sequence ID" value="KAF2498130.1"/>
    <property type="molecule type" value="Genomic_DNA"/>
</dbReference>
<sequence length="224" mass="24749">MVSFATYSAARSYGRTNALFRSIVTGNRARYGPPIKTDEYEGLKSALDLDEEHRTDLILPGSFLDATNTWVRMTAQTNAEIFARVAEHKAGNVNPPRVNPRRVRAPRRIVLPVTREPSFPATALPAAEVSTLPLARKHPVLPFFRVKGKEPAKGPEHSHESKPVEEYEHFHQSRSIEVFGQVSGSASGSTDLLEEAAGAHQVDDKPILQRLYGLNSLSGITRNK</sequence>
<dbReference type="Proteomes" id="UP000799750">
    <property type="component" value="Unassembled WGS sequence"/>
</dbReference>
<accession>A0A6A6R2J6</accession>
<protein>
    <submittedName>
        <fullName evidence="1">Uncharacterized protein</fullName>
    </submittedName>
</protein>
<dbReference type="AlphaFoldDB" id="A0A6A6R2J6"/>
<evidence type="ECO:0000313" key="2">
    <source>
        <dbReference type="Proteomes" id="UP000799750"/>
    </source>
</evidence>
<reference evidence="1" key="1">
    <citation type="journal article" date="2020" name="Stud. Mycol.">
        <title>101 Dothideomycetes genomes: a test case for predicting lifestyles and emergence of pathogens.</title>
        <authorList>
            <person name="Haridas S."/>
            <person name="Albert R."/>
            <person name="Binder M."/>
            <person name="Bloem J."/>
            <person name="Labutti K."/>
            <person name="Salamov A."/>
            <person name="Andreopoulos B."/>
            <person name="Baker S."/>
            <person name="Barry K."/>
            <person name="Bills G."/>
            <person name="Bluhm B."/>
            <person name="Cannon C."/>
            <person name="Castanera R."/>
            <person name="Culley D."/>
            <person name="Daum C."/>
            <person name="Ezra D."/>
            <person name="Gonzalez J."/>
            <person name="Henrissat B."/>
            <person name="Kuo A."/>
            <person name="Liang C."/>
            <person name="Lipzen A."/>
            <person name="Lutzoni F."/>
            <person name="Magnuson J."/>
            <person name="Mondo S."/>
            <person name="Nolan M."/>
            <person name="Ohm R."/>
            <person name="Pangilinan J."/>
            <person name="Park H.-J."/>
            <person name="Ramirez L."/>
            <person name="Alfaro M."/>
            <person name="Sun H."/>
            <person name="Tritt A."/>
            <person name="Yoshinaga Y."/>
            <person name="Zwiers L.-H."/>
            <person name="Turgeon B."/>
            <person name="Goodwin S."/>
            <person name="Spatafora J."/>
            <person name="Crous P."/>
            <person name="Grigoriev I."/>
        </authorList>
    </citation>
    <scope>NUCLEOTIDE SEQUENCE</scope>
    <source>
        <strain evidence="1">CBS 269.34</strain>
    </source>
</reference>
<organism evidence="1 2">
    <name type="scientific">Lophium mytilinum</name>
    <dbReference type="NCBI Taxonomy" id="390894"/>
    <lineage>
        <taxon>Eukaryota</taxon>
        <taxon>Fungi</taxon>
        <taxon>Dikarya</taxon>
        <taxon>Ascomycota</taxon>
        <taxon>Pezizomycotina</taxon>
        <taxon>Dothideomycetes</taxon>
        <taxon>Pleosporomycetidae</taxon>
        <taxon>Mytilinidiales</taxon>
        <taxon>Mytilinidiaceae</taxon>
        <taxon>Lophium</taxon>
    </lineage>
</organism>